<evidence type="ECO:0000313" key="2">
    <source>
        <dbReference type="Proteomes" id="UP001164250"/>
    </source>
</evidence>
<proteinExistence type="predicted"/>
<reference evidence="2" key="1">
    <citation type="journal article" date="2023" name="G3 (Bethesda)">
        <title>Genome assembly and association tests identify interacting loci associated with vigor, precocity, and sex in interspecific pistachio rootstocks.</title>
        <authorList>
            <person name="Palmer W."/>
            <person name="Jacygrad E."/>
            <person name="Sagayaradj S."/>
            <person name="Cavanaugh K."/>
            <person name="Han R."/>
            <person name="Bertier L."/>
            <person name="Beede B."/>
            <person name="Kafkas S."/>
            <person name="Golino D."/>
            <person name="Preece J."/>
            <person name="Michelmore R."/>
        </authorList>
    </citation>
    <scope>NUCLEOTIDE SEQUENCE [LARGE SCALE GENOMIC DNA]</scope>
</reference>
<dbReference type="EMBL" id="CM047906">
    <property type="protein sequence ID" value="KAJ0086758.1"/>
    <property type="molecule type" value="Genomic_DNA"/>
</dbReference>
<keyword evidence="2" id="KW-1185">Reference proteome</keyword>
<name>A0ACC1AJF8_9ROSI</name>
<sequence>MEQNQLYDILDAQVLKLGKKEEVMAVANLAKRCLNMNAKKRPTMKEVTMELERIRSSIKEGHIQLNYQEDEYERTEVLEAWDVDSTSTGTTFDHISLSIDVQPLLTKRISRKNIQL</sequence>
<evidence type="ECO:0000313" key="1">
    <source>
        <dbReference type="EMBL" id="KAJ0086758.1"/>
    </source>
</evidence>
<organism evidence="1 2">
    <name type="scientific">Pistacia atlantica</name>
    <dbReference type="NCBI Taxonomy" id="434234"/>
    <lineage>
        <taxon>Eukaryota</taxon>
        <taxon>Viridiplantae</taxon>
        <taxon>Streptophyta</taxon>
        <taxon>Embryophyta</taxon>
        <taxon>Tracheophyta</taxon>
        <taxon>Spermatophyta</taxon>
        <taxon>Magnoliopsida</taxon>
        <taxon>eudicotyledons</taxon>
        <taxon>Gunneridae</taxon>
        <taxon>Pentapetalae</taxon>
        <taxon>rosids</taxon>
        <taxon>malvids</taxon>
        <taxon>Sapindales</taxon>
        <taxon>Anacardiaceae</taxon>
        <taxon>Pistacia</taxon>
    </lineage>
</organism>
<comment type="caution">
    <text evidence="1">The sequence shown here is derived from an EMBL/GenBank/DDBJ whole genome shotgun (WGS) entry which is preliminary data.</text>
</comment>
<dbReference type="Proteomes" id="UP001164250">
    <property type="component" value="Chromosome 10"/>
</dbReference>
<protein>
    <submittedName>
        <fullName evidence="1">Uncharacterized protein</fullName>
    </submittedName>
</protein>
<accession>A0ACC1AJF8</accession>
<gene>
    <name evidence="1" type="ORF">Patl1_07675</name>
</gene>